<dbReference type="EMBL" id="AYRZ02000012">
    <property type="protein sequence ID" value="PHT65725.1"/>
    <property type="molecule type" value="Genomic_DNA"/>
</dbReference>
<reference evidence="1 2" key="2">
    <citation type="journal article" date="2017" name="Genome Biol.">
        <title>New reference genome sequences of hot pepper reveal the massive evolution of plant disease-resistance genes by retroduplication.</title>
        <authorList>
            <person name="Kim S."/>
            <person name="Park J."/>
            <person name="Yeom S.I."/>
            <person name="Kim Y.M."/>
            <person name="Seo E."/>
            <person name="Kim K.T."/>
            <person name="Kim M.S."/>
            <person name="Lee J.M."/>
            <person name="Cheong K."/>
            <person name="Shin H.S."/>
            <person name="Kim S.B."/>
            <person name="Han K."/>
            <person name="Lee J."/>
            <person name="Park M."/>
            <person name="Lee H.A."/>
            <person name="Lee H.Y."/>
            <person name="Lee Y."/>
            <person name="Oh S."/>
            <person name="Lee J.H."/>
            <person name="Choi E."/>
            <person name="Choi E."/>
            <person name="Lee S.E."/>
            <person name="Jeon J."/>
            <person name="Kim H."/>
            <person name="Choi G."/>
            <person name="Song H."/>
            <person name="Lee J."/>
            <person name="Lee S.C."/>
            <person name="Kwon J.K."/>
            <person name="Lee H.Y."/>
            <person name="Koo N."/>
            <person name="Hong Y."/>
            <person name="Kim R.W."/>
            <person name="Kang W.H."/>
            <person name="Huh J.H."/>
            <person name="Kang B.C."/>
            <person name="Yang T.J."/>
            <person name="Lee Y.H."/>
            <person name="Bennetzen J.L."/>
            <person name="Choi D."/>
        </authorList>
    </citation>
    <scope>NUCLEOTIDE SEQUENCE [LARGE SCALE GENOMIC DNA]</scope>
    <source>
        <strain evidence="2">cv. CM334</strain>
    </source>
</reference>
<dbReference type="Gramene" id="PHT65725">
    <property type="protein sequence ID" value="PHT65725"/>
    <property type="gene ID" value="T459_30150"/>
</dbReference>
<gene>
    <name evidence="1" type="ORF">T459_30150</name>
</gene>
<comment type="caution">
    <text evidence="1">The sequence shown here is derived from an EMBL/GenBank/DDBJ whole genome shotgun (WGS) entry which is preliminary data.</text>
</comment>
<dbReference type="AlphaFoldDB" id="A0A2G2Y7I6"/>
<dbReference type="Proteomes" id="UP000222542">
    <property type="component" value="Unassembled WGS sequence"/>
</dbReference>
<dbReference type="Pfam" id="PF01107">
    <property type="entry name" value="MP"/>
    <property type="match status" value="1"/>
</dbReference>
<dbReference type="InterPro" id="IPR051596">
    <property type="entry name" value="Caulimoviridae_Movement"/>
</dbReference>
<protein>
    <submittedName>
        <fullName evidence="1">Uncharacterized protein</fullName>
    </submittedName>
</protein>
<proteinExistence type="predicted"/>
<dbReference type="InterPro" id="IPR028919">
    <property type="entry name" value="Viral_movement"/>
</dbReference>
<organism evidence="1 2">
    <name type="scientific">Capsicum annuum</name>
    <name type="common">Capsicum pepper</name>
    <dbReference type="NCBI Taxonomy" id="4072"/>
    <lineage>
        <taxon>Eukaryota</taxon>
        <taxon>Viridiplantae</taxon>
        <taxon>Streptophyta</taxon>
        <taxon>Embryophyta</taxon>
        <taxon>Tracheophyta</taxon>
        <taxon>Spermatophyta</taxon>
        <taxon>Magnoliopsida</taxon>
        <taxon>eudicotyledons</taxon>
        <taxon>Gunneridae</taxon>
        <taxon>Pentapetalae</taxon>
        <taxon>asterids</taxon>
        <taxon>lamiids</taxon>
        <taxon>Solanales</taxon>
        <taxon>Solanaceae</taxon>
        <taxon>Solanoideae</taxon>
        <taxon>Capsiceae</taxon>
        <taxon>Capsicum</taxon>
    </lineage>
</organism>
<dbReference type="OMA" id="RESCRFM"/>
<name>A0A2G2Y7I6_CAPAN</name>
<accession>A0A2G2Y7I6</accession>
<dbReference type="PANTHER" id="PTHR47599:SF2">
    <property type="match status" value="1"/>
</dbReference>
<keyword evidence="2" id="KW-1185">Reference proteome</keyword>
<dbReference type="PANTHER" id="PTHR47599">
    <property type="entry name" value="CELL-TO-CELL MOVEMENT PROTEIN"/>
    <property type="match status" value="1"/>
</dbReference>
<evidence type="ECO:0000313" key="2">
    <source>
        <dbReference type="Proteomes" id="UP000222542"/>
    </source>
</evidence>
<sequence length="163" mass="18903">MILYQKKIFFRVVKTTEETLTVDSDHATFRLLSENNFAAYRESCRFMHIGLVQVDFKPLTLKGLPESFIVALRNGRNQDWKKTLIGTVQTSLVYDPIYFNAYPNLHISLGNENSLNALILSIKLHDYNYMPGTEVICICYRIYYKPLSTLNPMCKMMNFKNGV</sequence>
<evidence type="ECO:0000313" key="1">
    <source>
        <dbReference type="EMBL" id="PHT65725.1"/>
    </source>
</evidence>
<reference evidence="1 2" key="1">
    <citation type="journal article" date="2014" name="Nat. Genet.">
        <title>Genome sequence of the hot pepper provides insights into the evolution of pungency in Capsicum species.</title>
        <authorList>
            <person name="Kim S."/>
            <person name="Park M."/>
            <person name="Yeom S.I."/>
            <person name="Kim Y.M."/>
            <person name="Lee J.M."/>
            <person name="Lee H.A."/>
            <person name="Seo E."/>
            <person name="Choi J."/>
            <person name="Cheong K."/>
            <person name="Kim K.T."/>
            <person name="Jung K."/>
            <person name="Lee G.W."/>
            <person name="Oh S.K."/>
            <person name="Bae C."/>
            <person name="Kim S.B."/>
            <person name="Lee H.Y."/>
            <person name="Kim S.Y."/>
            <person name="Kim M.S."/>
            <person name="Kang B.C."/>
            <person name="Jo Y.D."/>
            <person name="Yang H.B."/>
            <person name="Jeong H.J."/>
            <person name="Kang W.H."/>
            <person name="Kwon J.K."/>
            <person name="Shin C."/>
            <person name="Lim J.Y."/>
            <person name="Park J.H."/>
            <person name="Huh J.H."/>
            <person name="Kim J.S."/>
            <person name="Kim B.D."/>
            <person name="Cohen O."/>
            <person name="Paran I."/>
            <person name="Suh M.C."/>
            <person name="Lee S.B."/>
            <person name="Kim Y.K."/>
            <person name="Shin Y."/>
            <person name="Noh S.J."/>
            <person name="Park J."/>
            <person name="Seo Y.S."/>
            <person name="Kwon S.Y."/>
            <person name="Kim H.A."/>
            <person name="Park J.M."/>
            <person name="Kim H.J."/>
            <person name="Choi S.B."/>
            <person name="Bosland P.W."/>
            <person name="Reeves G."/>
            <person name="Jo S.H."/>
            <person name="Lee B.W."/>
            <person name="Cho H.T."/>
            <person name="Choi H.S."/>
            <person name="Lee M.S."/>
            <person name="Yu Y."/>
            <person name="Do Choi Y."/>
            <person name="Park B.S."/>
            <person name="van Deynze A."/>
            <person name="Ashrafi H."/>
            <person name="Hill T."/>
            <person name="Kim W.T."/>
            <person name="Pai H.S."/>
            <person name="Ahn H.K."/>
            <person name="Yeam I."/>
            <person name="Giovannoni J.J."/>
            <person name="Rose J.K."/>
            <person name="Sorensen I."/>
            <person name="Lee S.J."/>
            <person name="Kim R.W."/>
            <person name="Choi I.Y."/>
            <person name="Choi B.S."/>
            <person name="Lim J.S."/>
            <person name="Lee Y.H."/>
            <person name="Choi D."/>
        </authorList>
    </citation>
    <scope>NUCLEOTIDE SEQUENCE [LARGE SCALE GENOMIC DNA]</scope>
    <source>
        <strain evidence="2">cv. CM334</strain>
    </source>
</reference>